<dbReference type="EMBL" id="SNXE01000001">
    <property type="protein sequence ID" value="TDP12960.1"/>
    <property type="molecule type" value="Genomic_DNA"/>
</dbReference>
<evidence type="ECO:0000313" key="11">
    <source>
        <dbReference type="EMBL" id="TDP12960.1"/>
    </source>
</evidence>
<dbReference type="GO" id="GO:0070497">
    <property type="term" value="F:6-carboxytetrahydropterin synthase activity"/>
    <property type="evidence" value="ECO:0007669"/>
    <property type="project" value="UniProtKB-EC"/>
</dbReference>
<comment type="catalytic activity">
    <reaction evidence="10">
        <text>7,8-dihydroneopterin 3'-triphosphate + H2O = 6-carboxy-5,6,7,8-tetrahydropterin + triphosphate + acetaldehyde + 2 H(+)</text>
        <dbReference type="Rhea" id="RHEA:27966"/>
        <dbReference type="ChEBI" id="CHEBI:15343"/>
        <dbReference type="ChEBI" id="CHEBI:15377"/>
        <dbReference type="ChEBI" id="CHEBI:15378"/>
        <dbReference type="ChEBI" id="CHEBI:18036"/>
        <dbReference type="ChEBI" id="CHEBI:58462"/>
        <dbReference type="ChEBI" id="CHEBI:61032"/>
        <dbReference type="EC" id="4.1.2.50"/>
    </reaction>
</comment>
<evidence type="ECO:0000256" key="4">
    <source>
        <dbReference type="ARBA" id="ARBA00012982"/>
    </source>
</evidence>
<name>A0A4R6NBR1_9BURK</name>
<organism evidence="11 12">
    <name type="scientific">Roseateles asaccharophilus</name>
    <dbReference type="NCBI Taxonomy" id="582607"/>
    <lineage>
        <taxon>Bacteria</taxon>
        <taxon>Pseudomonadati</taxon>
        <taxon>Pseudomonadota</taxon>
        <taxon>Betaproteobacteria</taxon>
        <taxon>Burkholderiales</taxon>
        <taxon>Sphaerotilaceae</taxon>
        <taxon>Roseateles</taxon>
    </lineage>
</organism>
<accession>A0A4R6NBR1</accession>
<dbReference type="EC" id="4.1.2.50" evidence="4"/>
<dbReference type="GO" id="GO:0046872">
    <property type="term" value="F:metal ion binding"/>
    <property type="evidence" value="ECO:0007669"/>
    <property type="project" value="UniProtKB-KW"/>
</dbReference>
<evidence type="ECO:0000256" key="10">
    <source>
        <dbReference type="ARBA" id="ARBA00048807"/>
    </source>
</evidence>
<dbReference type="PANTHER" id="PTHR12589:SF7">
    <property type="entry name" value="6-PYRUVOYL TETRAHYDROBIOPTERIN SYNTHASE"/>
    <property type="match status" value="1"/>
</dbReference>
<evidence type="ECO:0000256" key="2">
    <source>
        <dbReference type="ARBA" id="ARBA00005061"/>
    </source>
</evidence>
<dbReference type="AlphaFoldDB" id="A0A4R6NBR1"/>
<dbReference type="InterPro" id="IPR007115">
    <property type="entry name" value="6-PTP_synth/QueD"/>
</dbReference>
<dbReference type="InterPro" id="IPR038418">
    <property type="entry name" value="6-PTP_synth/QueD_sf"/>
</dbReference>
<evidence type="ECO:0000256" key="5">
    <source>
        <dbReference type="ARBA" id="ARBA00018141"/>
    </source>
</evidence>
<dbReference type="PANTHER" id="PTHR12589">
    <property type="entry name" value="PYRUVOYL TETRAHYDROBIOPTERIN SYNTHASE"/>
    <property type="match status" value="1"/>
</dbReference>
<dbReference type="Gene3D" id="3.30.479.10">
    <property type="entry name" value="6-pyruvoyl tetrahydropterin synthase/QueD"/>
    <property type="match status" value="3"/>
</dbReference>
<evidence type="ECO:0000256" key="9">
    <source>
        <dbReference type="ARBA" id="ARBA00031449"/>
    </source>
</evidence>
<dbReference type="Pfam" id="PF01242">
    <property type="entry name" value="PTPS"/>
    <property type="match status" value="3"/>
</dbReference>
<comment type="cofactor">
    <cofactor evidence="1">
        <name>Zn(2+)</name>
        <dbReference type="ChEBI" id="CHEBI:29105"/>
    </cofactor>
</comment>
<dbReference type="Proteomes" id="UP000295357">
    <property type="component" value="Unassembled WGS sequence"/>
</dbReference>
<proteinExistence type="inferred from homology"/>
<dbReference type="UniPathway" id="UPA00391"/>
<evidence type="ECO:0000256" key="7">
    <source>
        <dbReference type="ARBA" id="ARBA00022833"/>
    </source>
</evidence>
<evidence type="ECO:0000313" key="12">
    <source>
        <dbReference type="Proteomes" id="UP000295357"/>
    </source>
</evidence>
<keyword evidence="8" id="KW-0456">Lyase</keyword>
<evidence type="ECO:0000256" key="8">
    <source>
        <dbReference type="ARBA" id="ARBA00023239"/>
    </source>
</evidence>
<comment type="caution">
    <text evidence="11">The sequence shown here is derived from an EMBL/GenBank/DDBJ whole genome shotgun (WGS) entry which is preliminary data.</text>
</comment>
<keyword evidence="7" id="KW-0862">Zinc</keyword>
<sequence length="381" mass="42383">MAAHVTLPPLPMSQIHSTLHTASGGFESACRIPALPSSHRSHGLHGHSYFATVRALLPQGWASFPGAEVEELRRRLEACVAPLDHALLNDSLAQPTDENIARWIRQRLETEFGVPGIQQVGIQSTQHSGVDLDVSGQAHVWRRYRFQAAHQLPNVPAGHKCGRMHGHGFEVILHANQDLGERDLAVDYDHLDEVWAPFHMQLNYQCLNSIEGLANPTSEVISAWLWERLKPQLPELSWVTVYETGSCGANYDGSRYRIWKELTLDSAIQLKRAPAEHPLRGIHGHTYTLRLHLSAPLDEVQGWTVDFGDVKTLFDPIFKAIDHRPLYEIADLPDGDAASLAAWVLAKGRAVLPQIDRVDLYETRGSGAIVSVDRADELIPV</sequence>
<keyword evidence="6" id="KW-0479">Metal-binding</keyword>
<reference evidence="11 12" key="1">
    <citation type="submission" date="2019-03" db="EMBL/GenBank/DDBJ databases">
        <title>Genomic Encyclopedia of Type Strains, Phase IV (KMG-IV): sequencing the most valuable type-strain genomes for metagenomic binning, comparative biology and taxonomic classification.</title>
        <authorList>
            <person name="Goeker M."/>
        </authorList>
    </citation>
    <scope>NUCLEOTIDE SEQUENCE [LARGE SCALE GENOMIC DNA]</scope>
    <source>
        <strain evidence="11 12">DSM 25082</strain>
    </source>
</reference>
<evidence type="ECO:0000256" key="3">
    <source>
        <dbReference type="ARBA" id="ARBA00008900"/>
    </source>
</evidence>
<keyword evidence="12" id="KW-1185">Reference proteome</keyword>
<dbReference type="SUPFAM" id="SSF55620">
    <property type="entry name" value="Tetrahydrobiopterin biosynthesis enzymes-like"/>
    <property type="match status" value="3"/>
</dbReference>
<comment type="pathway">
    <text evidence="2">Purine metabolism; 7-cyano-7-deazaguanine biosynthesis.</text>
</comment>
<protein>
    <recommendedName>
        <fullName evidence="5">6-carboxy-5,6,7,8-tetrahydropterin synthase</fullName>
        <ecNumber evidence="4">4.1.2.50</ecNumber>
    </recommendedName>
    <alternativeName>
        <fullName evidence="9">Queuosine biosynthesis protein QueD</fullName>
    </alternativeName>
</protein>
<evidence type="ECO:0000256" key="1">
    <source>
        <dbReference type="ARBA" id="ARBA00001947"/>
    </source>
</evidence>
<comment type="similarity">
    <text evidence="3">Belongs to the PTPS family. QueD subfamily.</text>
</comment>
<evidence type="ECO:0000256" key="6">
    <source>
        <dbReference type="ARBA" id="ARBA00022723"/>
    </source>
</evidence>
<gene>
    <name evidence="11" type="ORF">DFR39_101434</name>
</gene>